<dbReference type="EMBL" id="MU858179">
    <property type="protein sequence ID" value="KAK4210278.1"/>
    <property type="molecule type" value="Genomic_DNA"/>
</dbReference>
<evidence type="ECO:0000256" key="7">
    <source>
        <dbReference type="ARBA" id="ARBA00022723"/>
    </source>
</evidence>
<protein>
    <recommendedName>
        <fullName evidence="4">ribonuclease Z</fullName>
        <ecNumber evidence="4">3.1.26.11</ecNumber>
    </recommendedName>
</protein>
<dbReference type="Pfam" id="PF13691">
    <property type="entry name" value="Lactamase_B_4"/>
    <property type="match status" value="1"/>
</dbReference>
<comment type="caution">
    <text evidence="14">The sequence shown here is derived from an EMBL/GenBank/DDBJ whole genome shotgun (WGS) entry which is preliminary data.</text>
</comment>
<evidence type="ECO:0000259" key="13">
    <source>
        <dbReference type="Pfam" id="PF13691"/>
    </source>
</evidence>
<feature type="region of interest" description="Disordered" evidence="11">
    <location>
        <begin position="941"/>
        <end position="1000"/>
    </location>
</feature>
<evidence type="ECO:0000259" key="12">
    <source>
        <dbReference type="Pfam" id="PF12706"/>
    </source>
</evidence>
<dbReference type="Gene3D" id="3.60.15.10">
    <property type="entry name" value="Ribonuclease Z/Hydroxyacylglutathione hydrolase-like"/>
    <property type="match status" value="2"/>
</dbReference>
<name>A0AAN7B472_9PEZI</name>
<evidence type="ECO:0000313" key="14">
    <source>
        <dbReference type="EMBL" id="KAK4210278.1"/>
    </source>
</evidence>
<feature type="compositionally biased region" description="Basic residues" evidence="11">
    <location>
        <begin position="963"/>
        <end position="979"/>
    </location>
</feature>
<dbReference type="GO" id="GO:1990180">
    <property type="term" value="P:mitochondrial tRNA 3'-end processing"/>
    <property type="evidence" value="ECO:0007669"/>
    <property type="project" value="TreeGrafter"/>
</dbReference>
<comment type="catalytic activity">
    <reaction evidence="1">
        <text>Endonucleolytic cleavage of RNA, removing extra 3' nucleotides from tRNA precursor, generating 3' termini of tRNAs. A 3'-hydroxy group is left at the tRNA terminus and a 5'-phosphoryl group is left at the trailer molecule.</text>
        <dbReference type="EC" id="3.1.26.11"/>
    </reaction>
</comment>
<dbReference type="AlphaFoldDB" id="A0AAN7B472"/>
<keyword evidence="6" id="KW-0540">Nuclease</keyword>
<evidence type="ECO:0000256" key="1">
    <source>
        <dbReference type="ARBA" id="ARBA00000402"/>
    </source>
</evidence>
<dbReference type="InterPro" id="IPR027794">
    <property type="entry name" value="tRNase_Z_dom"/>
</dbReference>
<keyword evidence="10" id="KW-0862">Zinc</keyword>
<dbReference type="Pfam" id="PF12706">
    <property type="entry name" value="Lactamase_B_2"/>
    <property type="match status" value="1"/>
</dbReference>
<dbReference type="PANTHER" id="PTHR12553">
    <property type="entry name" value="ZINC PHOSPHODIESTERASE ELAC PROTEIN 2"/>
    <property type="match status" value="1"/>
</dbReference>
<keyword evidence="5" id="KW-0819">tRNA processing</keyword>
<feature type="region of interest" description="Disordered" evidence="11">
    <location>
        <begin position="237"/>
        <end position="256"/>
    </location>
</feature>
<feature type="compositionally biased region" description="Basic and acidic residues" evidence="11">
    <location>
        <begin position="980"/>
        <end position="1000"/>
    </location>
</feature>
<evidence type="ECO:0000313" key="15">
    <source>
        <dbReference type="Proteomes" id="UP001301769"/>
    </source>
</evidence>
<feature type="domain" description="tRNase Z endonuclease" evidence="13">
    <location>
        <begin position="104"/>
        <end position="165"/>
    </location>
</feature>
<evidence type="ECO:0000256" key="10">
    <source>
        <dbReference type="ARBA" id="ARBA00022833"/>
    </source>
</evidence>
<feature type="compositionally biased region" description="Low complexity" evidence="11">
    <location>
        <begin position="247"/>
        <end position="256"/>
    </location>
</feature>
<evidence type="ECO:0000256" key="3">
    <source>
        <dbReference type="ARBA" id="ARBA00007823"/>
    </source>
</evidence>
<evidence type="ECO:0000256" key="2">
    <source>
        <dbReference type="ARBA" id="ARBA00001947"/>
    </source>
</evidence>
<proteinExistence type="inferred from homology"/>
<evidence type="ECO:0000256" key="5">
    <source>
        <dbReference type="ARBA" id="ARBA00022694"/>
    </source>
</evidence>
<comment type="similarity">
    <text evidence="3">Belongs to the RNase Z family.</text>
</comment>
<dbReference type="InterPro" id="IPR001279">
    <property type="entry name" value="Metallo-B-lactamas"/>
</dbReference>
<dbReference type="GO" id="GO:0042781">
    <property type="term" value="F:3'-tRNA processing endoribonuclease activity"/>
    <property type="evidence" value="ECO:0007669"/>
    <property type="project" value="UniProtKB-EC"/>
</dbReference>
<dbReference type="Proteomes" id="UP001301769">
    <property type="component" value="Unassembled WGS sequence"/>
</dbReference>
<feature type="domain" description="Metallo-beta-lactamase" evidence="12">
    <location>
        <begin position="667"/>
        <end position="875"/>
    </location>
</feature>
<keyword evidence="7" id="KW-0479">Metal-binding</keyword>
<sequence>MNLGTGAKIARAALRPPTIRATATAIASVRLFHRLRIRSTSAPLGARGRRPAVDPPPDILSGFFPGYDPYLANGWVLVRQGPKKQQYKRPESASRDRMYTYLQVANVPSADCPGTLLLLHYPNKRYLFGHIADGSQRSGIQRALNLHKVTDIFLTGPVRAQNTGGLFGMILTIADIHSSSRADMANQNKARQEKGLKLLQIDSPTALNIHGGKNLAHMLASGRAFVFRNNFPVQPNEILTDPRSEDPSGSDPDFSDPLIRVWNVPLFRSGTPGCDSENPRKRRRIEAPEAPGGATPENEQQLREGVVRAMFSSDWKLDRLNERMLSEVRLPAKIFYRDADGKIQPYEGPLPGQPGFTDRTVLTRNPWPAGEVATLPATTPAQDSLCYIVKEQPRRGKFLAQEALKLGVPKVDNKKLTAGESVTLADGTVVRPDQVMEPAPTPVGFAIIDVRDPALLDSLVNRPEWSNPEIMNGVLAFYWILSDSVKCDPRLTQLMRGFGDKVEHVVLGDNISGNELVFSSAATTLTNLNRIDPERFHLPFYSVEEPQVPSTMPENTHVARCNEKFTLAPTQGFDKSAVVPPLDPRNVPDRQLLSIPSEGAEWVLRLARQASKKVKDAEFIAMVEESEKDMSQRDAEIIPLGTGSCLPSLSRNVSATLLRIPGYGTCLLDCGENTLGQMMRMFGPEETDQILKDMRFIYLSHVHADHHLGTNTVLERLAKVQDPESPPVYIICPLRLTPALQDLSQLENLGRIRFITRKASTNPQPKTRVTWAVSDEWISQKLGVTALSAVFVDHCPDAMAVAITFPSGLKIAYSGDCRPCPQFAEIGRDAHLLIHECTFDDDRRGDAIAKRHSTFSEALSIAKQMRAKRLLLTHFSQRYPKIQNPNVQESDRETESGPVTVFAFDQMRVRLGDFQYAAEYLPAIRALLNFAHEEEEEEVGCEGGASKCDDGNGNGNGNGNGQKGKKDKQQKQQKQKGKKQQQDQERYTPEDSRDKFLNEF</sequence>
<dbReference type="GO" id="GO:0005739">
    <property type="term" value="C:mitochondrion"/>
    <property type="evidence" value="ECO:0007669"/>
    <property type="project" value="TreeGrafter"/>
</dbReference>
<dbReference type="InterPro" id="IPR036866">
    <property type="entry name" value="RibonucZ/Hydroxyglut_hydro"/>
</dbReference>
<dbReference type="PANTHER" id="PTHR12553:SF49">
    <property type="entry name" value="ZINC PHOSPHODIESTERASE ELAC PROTEIN 2"/>
    <property type="match status" value="1"/>
</dbReference>
<gene>
    <name evidence="14" type="ORF">QBC37DRAFT_429046</name>
</gene>
<dbReference type="GO" id="GO:0046872">
    <property type="term" value="F:metal ion binding"/>
    <property type="evidence" value="ECO:0007669"/>
    <property type="project" value="UniProtKB-KW"/>
</dbReference>
<evidence type="ECO:0000256" key="4">
    <source>
        <dbReference type="ARBA" id="ARBA00012477"/>
    </source>
</evidence>
<reference evidence="14" key="1">
    <citation type="journal article" date="2023" name="Mol. Phylogenet. Evol.">
        <title>Genome-scale phylogeny and comparative genomics of the fungal order Sordariales.</title>
        <authorList>
            <person name="Hensen N."/>
            <person name="Bonometti L."/>
            <person name="Westerberg I."/>
            <person name="Brannstrom I.O."/>
            <person name="Guillou S."/>
            <person name="Cros-Aarteil S."/>
            <person name="Calhoun S."/>
            <person name="Haridas S."/>
            <person name="Kuo A."/>
            <person name="Mondo S."/>
            <person name="Pangilinan J."/>
            <person name="Riley R."/>
            <person name="LaButti K."/>
            <person name="Andreopoulos B."/>
            <person name="Lipzen A."/>
            <person name="Chen C."/>
            <person name="Yan M."/>
            <person name="Daum C."/>
            <person name="Ng V."/>
            <person name="Clum A."/>
            <person name="Steindorff A."/>
            <person name="Ohm R.A."/>
            <person name="Martin F."/>
            <person name="Silar P."/>
            <person name="Natvig D.O."/>
            <person name="Lalanne C."/>
            <person name="Gautier V."/>
            <person name="Ament-Velasquez S.L."/>
            <person name="Kruys A."/>
            <person name="Hutchinson M.I."/>
            <person name="Powell A.J."/>
            <person name="Barry K."/>
            <person name="Miller A.N."/>
            <person name="Grigoriev I.V."/>
            <person name="Debuchy R."/>
            <person name="Gladieux P."/>
            <person name="Hiltunen Thoren M."/>
            <person name="Johannesson H."/>
        </authorList>
    </citation>
    <scope>NUCLEOTIDE SEQUENCE</scope>
    <source>
        <strain evidence="14">PSN293</strain>
    </source>
</reference>
<dbReference type="SUPFAM" id="SSF56281">
    <property type="entry name" value="Metallo-hydrolase/oxidoreductase"/>
    <property type="match status" value="2"/>
</dbReference>
<evidence type="ECO:0000256" key="9">
    <source>
        <dbReference type="ARBA" id="ARBA00022801"/>
    </source>
</evidence>
<evidence type="ECO:0000256" key="8">
    <source>
        <dbReference type="ARBA" id="ARBA00022759"/>
    </source>
</evidence>
<dbReference type="InterPro" id="IPR047151">
    <property type="entry name" value="RNZ2-like"/>
</dbReference>
<evidence type="ECO:0000256" key="11">
    <source>
        <dbReference type="SAM" id="MobiDB-lite"/>
    </source>
</evidence>
<reference evidence="14" key="2">
    <citation type="submission" date="2023-05" db="EMBL/GenBank/DDBJ databases">
        <authorList>
            <consortium name="Lawrence Berkeley National Laboratory"/>
            <person name="Steindorff A."/>
            <person name="Hensen N."/>
            <person name="Bonometti L."/>
            <person name="Westerberg I."/>
            <person name="Brannstrom I.O."/>
            <person name="Guillou S."/>
            <person name="Cros-Aarteil S."/>
            <person name="Calhoun S."/>
            <person name="Haridas S."/>
            <person name="Kuo A."/>
            <person name="Mondo S."/>
            <person name="Pangilinan J."/>
            <person name="Riley R."/>
            <person name="Labutti K."/>
            <person name="Andreopoulos B."/>
            <person name="Lipzen A."/>
            <person name="Chen C."/>
            <person name="Yanf M."/>
            <person name="Daum C."/>
            <person name="Ng V."/>
            <person name="Clum A."/>
            <person name="Ohm R."/>
            <person name="Martin F."/>
            <person name="Silar P."/>
            <person name="Natvig D."/>
            <person name="Lalanne C."/>
            <person name="Gautier V."/>
            <person name="Ament-Velasquez S.L."/>
            <person name="Kruys A."/>
            <person name="Hutchinson M.I."/>
            <person name="Powell A.J."/>
            <person name="Barry K."/>
            <person name="Miller A.N."/>
            <person name="Grigoriev I.V."/>
            <person name="Debuchy R."/>
            <person name="Gladieux P."/>
            <person name="Thoren M.H."/>
            <person name="Johannesson H."/>
        </authorList>
    </citation>
    <scope>NUCLEOTIDE SEQUENCE</scope>
    <source>
        <strain evidence="14">PSN293</strain>
    </source>
</reference>
<keyword evidence="15" id="KW-1185">Reference proteome</keyword>
<dbReference type="EC" id="3.1.26.11" evidence="4"/>
<feature type="region of interest" description="Disordered" evidence="11">
    <location>
        <begin position="270"/>
        <end position="300"/>
    </location>
</feature>
<dbReference type="CDD" id="cd07718">
    <property type="entry name" value="RNaseZ_ELAC1_ELAC2-C-term-like_MBL-fold"/>
    <property type="match status" value="1"/>
</dbReference>
<evidence type="ECO:0000256" key="6">
    <source>
        <dbReference type="ARBA" id="ARBA00022722"/>
    </source>
</evidence>
<keyword evidence="9" id="KW-0378">Hydrolase</keyword>
<comment type="cofactor">
    <cofactor evidence="2">
        <name>Zn(2+)</name>
        <dbReference type="ChEBI" id="CHEBI:29105"/>
    </cofactor>
</comment>
<keyword evidence="8" id="KW-0255">Endonuclease</keyword>
<organism evidence="14 15">
    <name type="scientific">Rhypophila decipiens</name>
    <dbReference type="NCBI Taxonomy" id="261697"/>
    <lineage>
        <taxon>Eukaryota</taxon>
        <taxon>Fungi</taxon>
        <taxon>Dikarya</taxon>
        <taxon>Ascomycota</taxon>
        <taxon>Pezizomycotina</taxon>
        <taxon>Sordariomycetes</taxon>
        <taxon>Sordariomycetidae</taxon>
        <taxon>Sordariales</taxon>
        <taxon>Naviculisporaceae</taxon>
        <taxon>Rhypophila</taxon>
    </lineage>
</organism>
<accession>A0AAN7B472</accession>
<feature type="compositionally biased region" description="Gly residues" evidence="11">
    <location>
        <begin position="952"/>
        <end position="962"/>
    </location>
</feature>